<dbReference type="AlphaFoldDB" id="A0A9D1DSG2"/>
<sequence length="195" mass="21769">MAIKIDIQKNDAFLYTPYNKDFISRIKETIGGTKWDLDRKAWRIPVESVPDARKIMRDIFGECDIPSDEAKVTVRLTFSEKVTEQCGPVRIFGKTISDARGRDSGAHPGEDVTIISGMVTSGGSRQNWESVVEADTVALLRNVSESMLTKELPEGVTFEIVQEDDNRDKLIAEKERLLARIAEIDKILAGENTAP</sequence>
<comment type="caution">
    <text evidence="2">The sequence shown here is derived from an EMBL/GenBank/DDBJ whole genome shotgun (WGS) entry which is preliminary data.</text>
</comment>
<dbReference type="Proteomes" id="UP000886785">
    <property type="component" value="Unassembled WGS sequence"/>
</dbReference>
<organism evidence="2 3">
    <name type="scientific">Candidatus Gallacutalibacter pullicola</name>
    <dbReference type="NCBI Taxonomy" id="2840830"/>
    <lineage>
        <taxon>Bacteria</taxon>
        <taxon>Bacillati</taxon>
        <taxon>Bacillota</taxon>
        <taxon>Clostridia</taxon>
        <taxon>Eubacteriales</taxon>
        <taxon>Candidatus Gallacutalibacter</taxon>
    </lineage>
</organism>
<gene>
    <name evidence="2" type="ORF">IAA54_11425</name>
</gene>
<proteinExistence type="predicted"/>
<evidence type="ECO:0000256" key="1">
    <source>
        <dbReference type="SAM" id="Coils"/>
    </source>
</evidence>
<name>A0A9D1DSG2_9FIRM</name>
<protein>
    <submittedName>
        <fullName evidence="2">Uncharacterized protein</fullName>
    </submittedName>
</protein>
<feature type="coiled-coil region" evidence="1">
    <location>
        <begin position="160"/>
        <end position="187"/>
    </location>
</feature>
<reference evidence="2" key="2">
    <citation type="journal article" date="2021" name="PeerJ">
        <title>Extensive microbial diversity within the chicken gut microbiome revealed by metagenomics and culture.</title>
        <authorList>
            <person name="Gilroy R."/>
            <person name="Ravi A."/>
            <person name="Getino M."/>
            <person name="Pursley I."/>
            <person name="Horton D.L."/>
            <person name="Alikhan N.F."/>
            <person name="Baker D."/>
            <person name="Gharbi K."/>
            <person name="Hall N."/>
            <person name="Watson M."/>
            <person name="Adriaenssens E.M."/>
            <person name="Foster-Nyarko E."/>
            <person name="Jarju S."/>
            <person name="Secka A."/>
            <person name="Antonio M."/>
            <person name="Oren A."/>
            <person name="Chaudhuri R.R."/>
            <person name="La Ragione R."/>
            <person name="Hildebrand F."/>
            <person name="Pallen M.J."/>
        </authorList>
    </citation>
    <scope>NUCLEOTIDE SEQUENCE</scope>
    <source>
        <strain evidence="2">ChiSjej1B19-7085</strain>
    </source>
</reference>
<accession>A0A9D1DSG2</accession>
<keyword evidence="1" id="KW-0175">Coiled coil</keyword>
<evidence type="ECO:0000313" key="3">
    <source>
        <dbReference type="Proteomes" id="UP000886785"/>
    </source>
</evidence>
<dbReference type="EMBL" id="DVHF01000146">
    <property type="protein sequence ID" value="HIR58260.1"/>
    <property type="molecule type" value="Genomic_DNA"/>
</dbReference>
<evidence type="ECO:0000313" key="2">
    <source>
        <dbReference type="EMBL" id="HIR58260.1"/>
    </source>
</evidence>
<reference evidence="2" key="1">
    <citation type="submission" date="2020-10" db="EMBL/GenBank/DDBJ databases">
        <authorList>
            <person name="Gilroy R."/>
        </authorList>
    </citation>
    <scope>NUCLEOTIDE SEQUENCE</scope>
    <source>
        <strain evidence="2">ChiSjej1B19-7085</strain>
    </source>
</reference>